<evidence type="ECO:0000313" key="2">
    <source>
        <dbReference type="Proteomes" id="UP000198844"/>
    </source>
</evidence>
<dbReference type="GeneID" id="97057602"/>
<proteinExistence type="predicted"/>
<evidence type="ECO:0000313" key="1">
    <source>
        <dbReference type="EMBL" id="SFU25812.1"/>
    </source>
</evidence>
<organism evidence="1 2">
    <name type="scientific">Paraburkholderia aspalathi</name>
    <dbReference type="NCBI Taxonomy" id="1324617"/>
    <lineage>
        <taxon>Bacteria</taxon>
        <taxon>Pseudomonadati</taxon>
        <taxon>Pseudomonadota</taxon>
        <taxon>Betaproteobacteria</taxon>
        <taxon>Burkholderiales</taxon>
        <taxon>Burkholderiaceae</taxon>
        <taxon>Paraburkholderia</taxon>
    </lineage>
</organism>
<name>A0A1I7EPH9_9BURK</name>
<dbReference type="Proteomes" id="UP000198844">
    <property type="component" value="Unassembled WGS sequence"/>
</dbReference>
<reference evidence="1 2" key="1">
    <citation type="submission" date="2016-10" db="EMBL/GenBank/DDBJ databases">
        <authorList>
            <person name="de Groot N.N."/>
        </authorList>
    </citation>
    <scope>NUCLEOTIDE SEQUENCE [LARGE SCALE GENOMIC DNA]</scope>
    <source>
        <strain evidence="1 2">LMG 27731</strain>
    </source>
</reference>
<dbReference type="AlphaFoldDB" id="A0A1I7EPH9"/>
<dbReference type="RefSeq" id="WP_236074789.1">
    <property type="nucleotide sequence ID" value="NZ_CAJNBA010000008.1"/>
</dbReference>
<protein>
    <submittedName>
        <fullName evidence="1">Uncharacterized protein</fullName>
    </submittedName>
</protein>
<gene>
    <name evidence="1" type="ORF">SAMN05192563_10424</name>
</gene>
<sequence>MQDFYQIDHMIHTGGAHMDEKVTYVYEYTGGFGTYRTTGTRAAHQLPLVGDNVTMKVDDLGFDGVLKVKSRLFDYDKSGALTVILSLSHTVA</sequence>
<dbReference type="EMBL" id="FPBH01000042">
    <property type="protein sequence ID" value="SFU25812.1"/>
    <property type="molecule type" value="Genomic_DNA"/>
</dbReference>
<accession>A0A1I7EPH9</accession>